<dbReference type="EMBL" id="VUNA01000011">
    <property type="protein sequence ID" value="MST70961.1"/>
    <property type="molecule type" value="Genomic_DNA"/>
</dbReference>
<dbReference type="AlphaFoldDB" id="A0A6N7XN29"/>
<dbReference type="InterPro" id="IPR052942">
    <property type="entry name" value="LPS_cholinephosphotransferase"/>
</dbReference>
<name>A0A6N7XN29_9FIRM</name>
<dbReference type="RefSeq" id="WP_154554522.1">
    <property type="nucleotide sequence ID" value="NZ_JBJESO010000034.1"/>
</dbReference>
<dbReference type="InterPro" id="IPR007074">
    <property type="entry name" value="LicD/FKTN/FKRP_NTP_transf"/>
</dbReference>
<comment type="caution">
    <text evidence="2">The sequence shown here is derived from an EMBL/GenBank/DDBJ whole genome shotgun (WGS) entry which is preliminary data.</text>
</comment>
<organism evidence="2 3">
    <name type="scientific">Mogibacterium kristiansenii</name>
    <dbReference type="NCBI Taxonomy" id="2606708"/>
    <lineage>
        <taxon>Bacteria</taxon>
        <taxon>Bacillati</taxon>
        <taxon>Bacillota</taxon>
        <taxon>Clostridia</taxon>
        <taxon>Peptostreptococcales</taxon>
        <taxon>Anaerovoracaceae</taxon>
        <taxon>Mogibacterium</taxon>
    </lineage>
</organism>
<dbReference type="Proteomes" id="UP000469424">
    <property type="component" value="Unassembled WGS sequence"/>
</dbReference>
<proteinExistence type="predicted"/>
<feature type="domain" description="LicD/FKTN/FKRP nucleotidyltransferase" evidence="1">
    <location>
        <begin position="53"/>
        <end position="251"/>
    </location>
</feature>
<accession>A0A6N7XN29</accession>
<evidence type="ECO:0000259" key="1">
    <source>
        <dbReference type="Pfam" id="PF04991"/>
    </source>
</evidence>
<dbReference type="Pfam" id="PF04991">
    <property type="entry name" value="LicD"/>
    <property type="match status" value="2"/>
</dbReference>
<dbReference type="PANTHER" id="PTHR43404:SF2">
    <property type="entry name" value="LIPOPOLYSACCHARIDE CHOLINEPHOSPHOTRANSFERASE LICD"/>
    <property type="match status" value="1"/>
</dbReference>
<dbReference type="PANTHER" id="PTHR43404">
    <property type="entry name" value="LIPOPOLYSACCHARIDE CHOLINEPHOSPHOTRANSFERASE LICD"/>
    <property type="match status" value="1"/>
</dbReference>
<keyword evidence="3" id="KW-1185">Reference proteome</keyword>
<feature type="domain" description="LicD/FKTN/FKRP nucleotidyltransferase" evidence="1">
    <location>
        <begin position="284"/>
        <end position="519"/>
    </location>
</feature>
<dbReference type="GO" id="GO:0009100">
    <property type="term" value="P:glycoprotein metabolic process"/>
    <property type="evidence" value="ECO:0007669"/>
    <property type="project" value="UniProtKB-ARBA"/>
</dbReference>
<evidence type="ECO:0000313" key="3">
    <source>
        <dbReference type="Proteomes" id="UP000469424"/>
    </source>
</evidence>
<evidence type="ECO:0000313" key="2">
    <source>
        <dbReference type="EMBL" id="MST70961.1"/>
    </source>
</evidence>
<protein>
    <submittedName>
        <fullName evidence="2">LicD family protein</fullName>
    </submittedName>
</protein>
<sequence>MNNFKKSVTDELEVEISSEKITEIICELLRIVEKICEKENLEYFAYSRLLVYAIHYHKLSPYSWKYNFDIGMVRSDYEKFRKVVKTYERKLNFCVQLHPTYDVTGEYMAHYLYITKEVRLEEEGISVSDKFRLRVAPFDKVPEAEDTRRGFYRGMKRVNKIHRRTIDTRMYLKSSGKSFRKFLKQQLIYGNLDSRRTFAVMNRTAQKYNNTDSHIYQRVIGKRSKPILAEQLFPLQRTSFGNMTVSIPKDPTPWTQPDLRYFDERNKAIQKVDLEILREFDRVCREIGVGYFLCGGTMLGYVRDDGFIPWDDDIDCGMLRKDYKRFLEEADRYIDHERFFLQTRKSDPSIPFLFSKLRRKDTLYVTEYNERRPYHKGICLDIFPFDYVPNDPEERELHYRKAKKQARRHHFMVNRAKGDPPKGENLQSAADYWFRLLGTVHRKLFRSFPLEITQRNYDRFVQQYNSRAKELDLHTVASFVPTYTWADLETLLPYRDTEFEGVPAMVANKPEVFLEMQYGDYKSRPLPHKQLGHDLVEWSVDVKERIHTDADIGEGDHE</sequence>
<reference evidence="2 3" key="1">
    <citation type="submission" date="2019-08" db="EMBL/GenBank/DDBJ databases">
        <title>In-depth cultivation of the pig gut microbiome towards novel bacterial diversity and tailored functional studies.</title>
        <authorList>
            <person name="Wylensek D."/>
            <person name="Hitch T.C.A."/>
            <person name="Clavel T."/>
        </authorList>
    </citation>
    <scope>NUCLEOTIDE SEQUENCE [LARGE SCALE GENOMIC DNA]</scope>
    <source>
        <strain evidence="2 3">WCA-MUC-591-APC-4B</strain>
    </source>
</reference>
<gene>
    <name evidence="2" type="ORF">FYJ65_06390</name>
</gene>